<feature type="chain" id="PRO_5019582407" description="cellulase" evidence="11">
    <location>
        <begin position="22"/>
        <end position="509"/>
    </location>
</feature>
<comment type="caution">
    <text evidence="13">The sequence shown here is derived from an EMBL/GenBank/DDBJ whole genome shotgun (WGS) entry which is preliminary data.</text>
</comment>
<feature type="domain" description="CBM1" evidence="12">
    <location>
        <begin position="459"/>
        <end position="495"/>
    </location>
</feature>
<dbReference type="STRING" id="252740.A0A423VR60"/>
<dbReference type="InterPro" id="IPR036908">
    <property type="entry name" value="RlpA-like_sf"/>
</dbReference>
<organism evidence="13 14">
    <name type="scientific">Cytospora chrysosperma</name>
    <name type="common">Cytospora canker fungus</name>
    <name type="synonym">Sphaeria chrysosperma</name>
    <dbReference type="NCBI Taxonomy" id="252740"/>
    <lineage>
        <taxon>Eukaryota</taxon>
        <taxon>Fungi</taxon>
        <taxon>Dikarya</taxon>
        <taxon>Ascomycota</taxon>
        <taxon>Pezizomycotina</taxon>
        <taxon>Sordariomycetes</taxon>
        <taxon>Sordariomycetidae</taxon>
        <taxon>Diaporthales</taxon>
        <taxon>Cytosporaceae</taxon>
        <taxon>Cytospora</taxon>
    </lineage>
</organism>
<dbReference type="GO" id="GO:0008810">
    <property type="term" value="F:cellulase activity"/>
    <property type="evidence" value="ECO:0007669"/>
    <property type="project" value="UniProtKB-EC"/>
</dbReference>
<dbReference type="InterPro" id="IPR035971">
    <property type="entry name" value="CBD_sf"/>
</dbReference>
<dbReference type="AlphaFoldDB" id="A0A423VR60"/>
<dbReference type="EMBL" id="LJZO01000032">
    <property type="protein sequence ID" value="ROV93494.1"/>
    <property type="molecule type" value="Genomic_DNA"/>
</dbReference>
<evidence type="ECO:0000313" key="13">
    <source>
        <dbReference type="EMBL" id="ROV93494.1"/>
    </source>
</evidence>
<evidence type="ECO:0000256" key="3">
    <source>
        <dbReference type="ARBA" id="ARBA00012601"/>
    </source>
</evidence>
<feature type="compositionally biased region" description="Polar residues" evidence="10">
    <location>
        <begin position="375"/>
        <end position="388"/>
    </location>
</feature>
<feature type="compositionally biased region" description="Basic residues" evidence="10">
    <location>
        <begin position="345"/>
        <end position="361"/>
    </location>
</feature>
<evidence type="ECO:0000256" key="10">
    <source>
        <dbReference type="SAM" id="MobiDB-lite"/>
    </source>
</evidence>
<sequence length="509" mass="55250">MVPHLFLRFTAAVSLPISTLATSGSGTTSRYWDCCKPSCSWPNKAGVSQPVRSCDKYNAVITDQTIENGCDTRSPDAAFTCTDNSPWIIDRDLSFGFAATTIAGANESAWCCACYKLVFTSGPAIGKTMIVQSTNTGTDPSTNQFDLLIPGGGVGEFQNGCLRQFGNPFPGAAQGGVDSRPDCGELPTQRLRDGCYWRFDWFNGANNPEVNFTQVQCPSELVAKSECRRSDDSRYPLYTINATRSATTKTTKTIKTTTKHITNSTSKHTTISTTKQATNSTNQHTTSELDKQTTKTTNKHSTNSMNKQTTESTNKHTAKTTDKHTTHSTKKQTIQSTNKQITKSTSKHTTKTTNKQTHKATNKQTTKPTSKHTIKTTNKQTAKPTSTRKTAHPAPSATSSLVPLWGHCGGKYWTGPTVCVKGTTCQEQNPYYSQCRPPGDTTSRAGSATALQPSVVPSRTAQMYDRCGGLGWTGPTLCAHGSTCQFQDVHYSLCLPPAESSQEGIYEAE</sequence>
<keyword evidence="8" id="KW-0326">Glycosidase</keyword>
<keyword evidence="14" id="KW-1185">Reference proteome</keyword>
<dbReference type="PANTHER" id="PTHR39730:SF1">
    <property type="entry name" value="ENDOGLUCANASE 1"/>
    <property type="match status" value="1"/>
</dbReference>
<proteinExistence type="inferred from homology"/>
<dbReference type="GO" id="GO:0005576">
    <property type="term" value="C:extracellular region"/>
    <property type="evidence" value="ECO:0007669"/>
    <property type="project" value="InterPro"/>
</dbReference>
<feature type="compositionally biased region" description="Polar residues" evidence="10">
    <location>
        <begin position="276"/>
        <end position="286"/>
    </location>
</feature>
<comment type="catalytic activity">
    <reaction evidence="1">
        <text>Endohydrolysis of (1-&gt;4)-beta-D-glucosidic linkages in cellulose, lichenin and cereal beta-D-glucans.</text>
        <dbReference type="EC" id="3.2.1.4"/>
    </reaction>
</comment>
<feature type="signal peptide" evidence="11">
    <location>
        <begin position="1"/>
        <end position="21"/>
    </location>
</feature>
<evidence type="ECO:0000256" key="4">
    <source>
        <dbReference type="ARBA" id="ARBA00022729"/>
    </source>
</evidence>
<dbReference type="GO" id="GO:0030245">
    <property type="term" value="P:cellulose catabolic process"/>
    <property type="evidence" value="ECO:0007669"/>
    <property type="project" value="UniProtKB-KW"/>
</dbReference>
<evidence type="ECO:0000256" key="5">
    <source>
        <dbReference type="ARBA" id="ARBA00022801"/>
    </source>
</evidence>
<keyword evidence="7" id="KW-0119">Carbohydrate metabolism</keyword>
<evidence type="ECO:0000313" key="14">
    <source>
        <dbReference type="Proteomes" id="UP000284375"/>
    </source>
</evidence>
<keyword evidence="5" id="KW-0378">Hydrolase</keyword>
<dbReference type="InterPro" id="IPR052288">
    <property type="entry name" value="GH45_Enzymes"/>
</dbReference>
<dbReference type="InterPro" id="IPR000334">
    <property type="entry name" value="Glyco_hydro_45"/>
</dbReference>
<dbReference type="InterPro" id="IPR000254">
    <property type="entry name" value="CBD"/>
</dbReference>
<evidence type="ECO:0000256" key="11">
    <source>
        <dbReference type="SAM" id="SignalP"/>
    </source>
</evidence>
<evidence type="ECO:0000256" key="2">
    <source>
        <dbReference type="ARBA" id="ARBA00007793"/>
    </source>
</evidence>
<feature type="compositionally biased region" description="Low complexity" evidence="10">
    <location>
        <begin position="294"/>
        <end position="307"/>
    </location>
</feature>
<evidence type="ECO:0000259" key="12">
    <source>
        <dbReference type="PROSITE" id="PS51164"/>
    </source>
</evidence>
<gene>
    <name evidence="13" type="ORF">VSDG_06746</name>
</gene>
<dbReference type="GO" id="GO:0030248">
    <property type="term" value="F:cellulose binding"/>
    <property type="evidence" value="ECO:0007669"/>
    <property type="project" value="InterPro"/>
</dbReference>
<dbReference type="EC" id="3.2.1.4" evidence="3"/>
<dbReference type="OrthoDB" id="10035502at2759"/>
<dbReference type="SMART" id="SM00236">
    <property type="entry name" value="fCBD"/>
    <property type="match status" value="2"/>
</dbReference>
<reference evidence="13 14" key="1">
    <citation type="submission" date="2015-09" db="EMBL/GenBank/DDBJ databases">
        <title>Host preference determinants of Valsa canker pathogens revealed by comparative genomics.</title>
        <authorList>
            <person name="Yin Z."/>
            <person name="Huang L."/>
        </authorList>
    </citation>
    <scope>NUCLEOTIDE SEQUENCE [LARGE SCALE GENOMIC DNA]</scope>
    <source>
        <strain evidence="13 14">YSFL</strain>
    </source>
</reference>
<protein>
    <recommendedName>
        <fullName evidence="3">cellulase</fullName>
        <ecNumber evidence="3">3.2.1.4</ecNumber>
    </recommendedName>
</protein>
<dbReference type="PANTHER" id="PTHR39730">
    <property type="entry name" value="ENDOGLUCANASE 1"/>
    <property type="match status" value="1"/>
</dbReference>
<dbReference type="Gene3D" id="2.40.40.10">
    <property type="entry name" value="RlpA-like domain"/>
    <property type="match status" value="1"/>
</dbReference>
<feature type="region of interest" description="Disordered" evidence="10">
    <location>
        <begin position="258"/>
        <end position="398"/>
    </location>
</feature>
<evidence type="ECO:0000256" key="9">
    <source>
        <dbReference type="ARBA" id="ARBA00023326"/>
    </source>
</evidence>
<name>A0A423VR60_CYTCH</name>
<feature type="compositionally biased region" description="Low complexity" evidence="10">
    <location>
        <begin position="258"/>
        <end position="275"/>
    </location>
</feature>
<evidence type="ECO:0000256" key="8">
    <source>
        <dbReference type="ARBA" id="ARBA00023295"/>
    </source>
</evidence>
<evidence type="ECO:0000256" key="6">
    <source>
        <dbReference type="ARBA" id="ARBA00023001"/>
    </source>
</evidence>
<dbReference type="Proteomes" id="UP000284375">
    <property type="component" value="Unassembled WGS sequence"/>
</dbReference>
<keyword evidence="4 11" id="KW-0732">Signal</keyword>
<dbReference type="PROSITE" id="PS00562">
    <property type="entry name" value="CBM1_1"/>
    <property type="match status" value="1"/>
</dbReference>
<keyword evidence="9" id="KW-0624">Polysaccharide degradation</keyword>
<comment type="similarity">
    <text evidence="2">Belongs to the glycosyl hydrolase 45 (cellulase K) family.</text>
</comment>
<dbReference type="SUPFAM" id="SSF57180">
    <property type="entry name" value="Cellulose-binding domain"/>
    <property type="match status" value="2"/>
</dbReference>
<accession>A0A423VR60</accession>
<dbReference type="PROSITE" id="PS51164">
    <property type="entry name" value="CBM1_2"/>
    <property type="match status" value="2"/>
</dbReference>
<dbReference type="SUPFAM" id="SSF50685">
    <property type="entry name" value="Barwin-like endoglucanases"/>
    <property type="match status" value="1"/>
</dbReference>
<feature type="domain" description="CBM1" evidence="12">
    <location>
        <begin position="400"/>
        <end position="436"/>
    </location>
</feature>
<evidence type="ECO:0000256" key="7">
    <source>
        <dbReference type="ARBA" id="ARBA00023277"/>
    </source>
</evidence>
<dbReference type="Pfam" id="PF02015">
    <property type="entry name" value="Glyco_hydro_45"/>
    <property type="match status" value="1"/>
</dbReference>
<dbReference type="Pfam" id="PF00734">
    <property type="entry name" value="CBM_1"/>
    <property type="match status" value="2"/>
</dbReference>
<evidence type="ECO:0000256" key="1">
    <source>
        <dbReference type="ARBA" id="ARBA00000966"/>
    </source>
</evidence>
<keyword evidence="6" id="KW-0136">Cellulose degradation</keyword>